<reference evidence="3" key="1">
    <citation type="journal article" date="2019" name="Int. J. Syst. Evol. Microbiol.">
        <title>The Global Catalogue of Microorganisms (GCM) 10K type strain sequencing project: providing services to taxonomists for standard genome sequencing and annotation.</title>
        <authorList>
            <consortium name="The Broad Institute Genomics Platform"/>
            <consortium name="The Broad Institute Genome Sequencing Center for Infectious Disease"/>
            <person name="Wu L."/>
            <person name="Ma J."/>
        </authorList>
    </citation>
    <scope>NUCLEOTIDE SEQUENCE [LARGE SCALE GENOMIC DNA]</scope>
    <source>
        <strain evidence="3">JCM 32148</strain>
    </source>
</reference>
<keyword evidence="1" id="KW-0472">Membrane</keyword>
<feature type="transmembrane region" description="Helical" evidence="1">
    <location>
        <begin position="234"/>
        <end position="263"/>
    </location>
</feature>
<keyword evidence="1" id="KW-1133">Transmembrane helix</keyword>
<name>A0ABW2ZZC6_9ACTN</name>
<proteinExistence type="predicted"/>
<dbReference type="EMBL" id="JBHTHM010000233">
    <property type="protein sequence ID" value="MFD0783804.1"/>
    <property type="molecule type" value="Genomic_DNA"/>
</dbReference>
<feature type="transmembrane region" description="Helical" evidence="1">
    <location>
        <begin position="158"/>
        <end position="182"/>
    </location>
</feature>
<evidence type="ECO:0000313" key="2">
    <source>
        <dbReference type="EMBL" id="MFD0783804.1"/>
    </source>
</evidence>
<feature type="transmembrane region" description="Helical" evidence="1">
    <location>
        <begin position="542"/>
        <end position="567"/>
    </location>
</feature>
<feature type="transmembrane region" description="Helical" evidence="1">
    <location>
        <begin position="203"/>
        <end position="228"/>
    </location>
</feature>
<feature type="transmembrane region" description="Helical" evidence="1">
    <location>
        <begin position="588"/>
        <end position="608"/>
    </location>
</feature>
<protein>
    <submittedName>
        <fullName evidence="2">Bacteriocin-associated integral membrane family protein</fullName>
    </submittedName>
</protein>
<evidence type="ECO:0000256" key="1">
    <source>
        <dbReference type="SAM" id="Phobius"/>
    </source>
</evidence>
<accession>A0ABW2ZZC6</accession>
<feature type="transmembrane region" description="Helical" evidence="1">
    <location>
        <begin position="284"/>
        <end position="310"/>
    </location>
</feature>
<keyword evidence="1" id="KW-0812">Transmembrane</keyword>
<feature type="transmembrane region" description="Helical" evidence="1">
    <location>
        <begin position="640"/>
        <end position="657"/>
    </location>
</feature>
<gene>
    <name evidence="2" type="ORF">ACFQZ8_07740</name>
</gene>
<organism evidence="2 3">
    <name type="scientific">Micromonospora azadirachtae</name>
    <dbReference type="NCBI Taxonomy" id="1970735"/>
    <lineage>
        <taxon>Bacteria</taxon>
        <taxon>Bacillati</taxon>
        <taxon>Actinomycetota</taxon>
        <taxon>Actinomycetes</taxon>
        <taxon>Micromonosporales</taxon>
        <taxon>Micromonosporaceae</taxon>
        <taxon>Micromonospora</taxon>
    </lineage>
</organism>
<sequence>MIVSAVMAFIVVRNFDEAAVAGPSYVITFGKTVNGASGPRVAEMVEAFAHDNGVNVGRLYNDPRMERNRRIYLAVGDPEAASTRWLADGYPYFSREANVELRPYREIVNIYPDGLYYVYGSEQAATALLKEFALLGYHGEAESVLSLNRNVEYFGKGALWLCFLIVGFVTIIAVASAVTLNAKSYGIQRLHGRSFTGILWRDLTQLARFCAAFAAAVCAATIAALYFYNGLNQFATFALIALAFAGIFALAALATHVVTLALVHQDEIVNAVKGEVTARWAIAGAYLLRIAAIVLMFSVGISALVSAAALKEYRQKSQTWAESGSAYYLRLGPASLDEAKGKAVDDSVGQWIRTADSRGEAALASRQGASTISGTDGRDVLVVNNKYLTKHEIYDASGARVRPGSEDTIRVLTPQRYAAELTGLVAGVNQWASFQAGRAGATVPRVQVEQTRDHQLVLSYARSFTASDLLLRDPIIVVVTGTSGVIANDQYTSIASRGEILFEDPDRVMAGLTDVGAGAYVLGLSPFAQEAADKYRDARRELILQVFNLAVTVAVLLITALALSIVYTRRNAQALFVKYIHGWAFLRTHRWILASESVLALLLVIWTWHRTTTISNSYKMPGAPPEPPGGALPLEGWEPVLAGGVALLSLTLLALALKRTNATFIKTHSASLS</sequence>
<comment type="caution">
    <text evidence="2">The sequence shown here is derived from an EMBL/GenBank/DDBJ whole genome shotgun (WGS) entry which is preliminary data.</text>
</comment>
<dbReference type="Proteomes" id="UP001597053">
    <property type="component" value="Unassembled WGS sequence"/>
</dbReference>
<keyword evidence="3" id="KW-1185">Reference proteome</keyword>
<evidence type="ECO:0000313" key="3">
    <source>
        <dbReference type="Proteomes" id="UP001597053"/>
    </source>
</evidence>